<organism evidence="21 22">
    <name type="scientific">Bombus vosnesenskii</name>
    <dbReference type="NCBI Taxonomy" id="207650"/>
    <lineage>
        <taxon>Eukaryota</taxon>
        <taxon>Metazoa</taxon>
        <taxon>Ecdysozoa</taxon>
        <taxon>Arthropoda</taxon>
        <taxon>Hexapoda</taxon>
        <taxon>Insecta</taxon>
        <taxon>Pterygota</taxon>
        <taxon>Neoptera</taxon>
        <taxon>Endopterygota</taxon>
        <taxon>Hymenoptera</taxon>
        <taxon>Apocrita</taxon>
        <taxon>Aculeata</taxon>
        <taxon>Apoidea</taxon>
        <taxon>Anthophila</taxon>
        <taxon>Apidae</taxon>
        <taxon>Bombus</taxon>
        <taxon>Pyrobombus</taxon>
    </lineage>
</organism>
<dbReference type="InterPro" id="IPR041489">
    <property type="entry name" value="PDZ_6"/>
</dbReference>
<dbReference type="EC" id="3.4.21.108" evidence="5"/>
<dbReference type="InterPro" id="IPR001478">
    <property type="entry name" value="PDZ"/>
</dbReference>
<evidence type="ECO:0000313" key="22">
    <source>
        <dbReference type="RefSeq" id="XP_033362074.1"/>
    </source>
</evidence>
<evidence type="ECO:0000259" key="20">
    <source>
        <dbReference type="PROSITE" id="PS50106"/>
    </source>
</evidence>
<gene>
    <name evidence="22" type="primary">LOC117240222</name>
</gene>
<dbReference type="RefSeq" id="XP_033362074.1">
    <property type="nucleotide sequence ID" value="XM_033506183.1"/>
</dbReference>
<dbReference type="CDD" id="cd06785">
    <property type="entry name" value="cpPDZ_HtrA-like"/>
    <property type="match status" value="1"/>
</dbReference>
<dbReference type="PANTHER" id="PTHR22939:SF129">
    <property type="entry name" value="SERINE PROTEASE HTRA2, MITOCHONDRIAL"/>
    <property type="match status" value="1"/>
</dbReference>
<evidence type="ECO:0000256" key="17">
    <source>
        <dbReference type="ARBA" id="ARBA00029644"/>
    </source>
</evidence>
<keyword evidence="13 19" id="KW-1133">Transmembrane helix</keyword>
<comment type="function">
    <text evidence="18">Serine protease that shows proteolytic activity against a non-specific substrate beta-casein. Promotes or induces cell death either by direct binding to and inhibition of BIRC proteins (also called inhibitor of apoptosis proteins, IAPs), leading to an increase in caspase activity, or by a BIRC inhibition-independent, caspase-independent and serine protease activity-dependent mechanism. Can antagonize antiapoptotic activity of th/Diap1 by directly inducing the degradation of th/Diap1.</text>
</comment>
<evidence type="ECO:0000256" key="5">
    <source>
        <dbReference type="ARBA" id="ARBA00013033"/>
    </source>
</evidence>
<dbReference type="GO" id="GO:0006508">
    <property type="term" value="P:proteolysis"/>
    <property type="evidence" value="ECO:0007669"/>
    <property type="project" value="UniProtKB-KW"/>
</dbReference>
<keyword evidence="9" id="KW-0053">Apoptosis</keyword>
<dbReference type="InterPro" id="IPR009003">
    <property type="entry name" value="Peptidase_S1_PA"/>
</dbReference>
<evidence type="ECO:0000256" key="19">
    <source>
        <dbReference type="SAM" id="Phobius"/>
    </source>
</evidence>
<keyword evidence="21" id="KW-1185">Reference proteome</keyword>
<dbReference type="KEGG" id="bvk:117240222"/>
<comment type="subcellular location">
    <subcellularLocation>
        <location evidence="3">Mitochondrion intermembrane space</location>
        <topology evidence="3">Single-pass membrane protein</topology>
    </subcellularLocation>
    <subcellularLocation>
        <location evidence="2">Mitochondrion membrane</location>
        <topology evidence="2">Single-pass membrane protein</topology>
    </subcellularLocation>
</comment>
<dbReference type="SUPFAM" id="SSF50156">
    <property type="entry name" value="PDZ domain-like"/>
    <property type="match status" value="1"/>
</dbReference>
<dbReference type="InterPro" id="IPR036034">
    <property type="entry name" value="PDZ_sf"/>
</dbReference>
<dbReference type="SMART" id="SM00228">
    <property type="entry name" value="PDZ"/>
    <property type="match status" value="1"/>
</dbReference>
<evidence type="ECO:0000256" key="11">
    <source>
        <dbReference type="ARBA" id="ARBA00022825"/>
    </source>
</evidence>
<dbReference type="Pfam" id="PF17820">
    <property type="entry name" value="PDZ_6"/>
    <property type="match status" value="1"/>
</dbReference>
<evidence type="ECO:0000256" key="4">
    <source>
        <dbReference type="ARBA" id="ARBA00010541"/>
    </source>
</evidence>
<keyword evidence="14" id="KW-0496">Mitochondrion</keyword>
<feature type="domain" description="PDZ" evidence="20">
    <location>
        <begin position="307"/>
        <end position="391"/>
    </location>
</feature>
<keyword evidence="11" id="KW-0720">Serine protease</keyword>
<dbReference type="GO" id="GO:0031966">
    <property type="term" value="C:mitochondrial membrane"/>
    <property type="evidence" value="ECO:0007669"/>
    <property type="project" value="UniProtKB-SubCell"/>
</dbReference>
<comment type="similarity">
    <text evidence="4">Belongs to the peptidase S1C family.</text>
</comment>
<reference evidence="22" key="1">
    <citation type="submission" date="2025-08" db="UniProtKB">
        <authorList>
            <consortium name="RefSeq"/>
        </authorList>
    </citation>
    <scope>IDENTIFICATION</scope>
    <source>
        <tissue evidence="22">Muscle</tissue>
    </source>
</reference>
<dbReference type="FunFam" id="2.40.10.120:FF:000004">
    <property type="entry name" value="Serine protease HTRA2, mitochondrial"/>
    <property type="match status" value="1"/>
</dbReference>
<dbReference type="Gene3D" id="2.30.42.10">
    <property type="match status" value="1"/>
</dbReference>
<evidence type="ECO:0000256" key="13">
    <source>
        <dbReference type="ARBA" id="ARBA00022989"/>
    </source>
</evidence>
<evidence type="ECO:0000256" key="8">
    <source>
        <dbReference type="ARBA" id="ARBA00022692"/>
    </source>
</evidence>
<evidence type="ECO:0000256" key="15">
    <source>
        <dbReference type="ARBA" id="ARBA00023136"/>
    </source>
</evidence>
<keyword evidence="7 22" id="KW-0645">Protease</keyword>
<evidence type="ECO:0000256" key="9">
    <source>
        <dbReference type="ARBA" id="ARBA00022703"/>
    </source>
</evidence>
<dbReference type="GO" id="GO:0007005">
    <property type="term" value="P:mitochondrion organization"/>
    <property type="evidence" value="ECO:0007669"/>
    <property type="project" value="UniProtKB-ARBA"/>
</dbReference>
<accession>A0A6J3LDU3</accession>
<dbReference type="PANTHER" id="PTHR22939">
    <property type="entry name" value="SERINE PROTEASE FAMILY S1C HTRA-RELATED"/>
    <property type="match status" value="1"/>
</dbReference>
<proteinExistence type="inferred from homology"/>
<keyword evidence="10" id="KW-0378">Hydrolase</keyword>
<keyword evidence="16" id="KW-0865">Zymogen</keyword>
<feature type="transmembrane region" description="Helical" evidence="19">
    <location>
        <begin position="55"/>
        <end position="72"/>
    </location>
</feature>
<dbReference type="GO" id="GO:0004252">
    <property type="term" value="F:serine-type endopeptidase activity"/>
    <property type="evidence" value="ECO:0007669"/>
    <property type="project" value="InterPro"/>
</dbReference>
<evidence type="ECO:0000256" key="14">
    <source>
        <dbReference type="ARBA" id="ARBA00023128"/>
    </source>
</evidence>
<dbReference type="GO" id="GO:0043065">
    <property type="term" value="P:positive regulation of apoptotic process"/>
    <property type="evidence" value="ECO:0007669"/>
    <property type="project" value="TreeGrafter"/>
</dbReference>
<dbReference type="Gene3D" id="2.40.10.120">
    <property type="match status" value="1"/>
</dbReference>
<dbReference type="InterPro" id="IPR001940">
    <property type="entry name" value="Peptidase_S1C"/>
</dbReference>
<evidence type="ECO:0000256" key="16">
    <source>
        <dbReference type="ARBA" id="ARBA00023145"/>
    </source>
</evidence>
<name>A0A6J3LDU3_9HYME</name>
<dbReference type="GeneID" id="117240222"/>
<evidence type="ECO:0000256" key="10">
    <source>
        <dbReference type="ARBA" id="ARBA00022801"/>
    </source>
</evidence>
<protein>
    <recommendedName>
        <fullName evidence="6">Serine protease HTRA2, mitochondrial</fullName>
        <ecNumber evidence="5">3.4.21.108</ecNumber>
    </recommendedName>
    <alternativeName>
        <fullName evidence="17">High temperature requirement protein A2</fullName>
    </alternativeName>
</protein>
<keyword evidence="12" id="KW-0809">Transit peptide</keyword>
<keyword evidence="15 19" id="KW-0472">Membrane</keyword>
<dbReference type="GO" id="GO:0006915">
    <property type="term" value="P:apoptotic process"/>
    <property type="evidence" value="ECO:0007669"/>
    <property type="project" value="UniProtKB-KW"/>
</dbReference>
<evidence type="ECO:0000256" key="2">
    <source>
        <dbReference type="ARBA" id="ARBA00004304"/>
    </source>
</evidence>
<evidence type="ECO:0000256" key="7">
    <source>
        <dbReference type="ARBA" id="ARBA00022670"/>
    </source>
</evidence>
<sequence>MAAPLTRTSWSVLKRNQFQYKQLLTISFVDRFTQYKHSYTQDQRSRISDKTIRNVLFYTIFFSGFGYILYKWKEGCQDRLSNLINPMFTIHAKPVSWDGNDNRSRYNFIADVVEKSAPAVVYIEIQNNKRFDFQTGKPFNISNGSGFIVESDGLILTNAHVVTAKPNTTVKVRLYDGTTYTGVVEDIDVHSDLATVRINKKNLPVMRLGSSTNLRPGEFVVAIGSPLALSNTITSGVISSVSRHSQELGLLNKQMAYIQTDAAITFGNSGGPLVNLDAEAIGINAMKVTSGISFAIPIDYAKDFLKKAEMRRKGKGTQFAAEKPKTQYIGVTMLTLTPDLFYELQKKLKGIPHNIRYGVLIYKVIVGSPAHLGGLQAGDIVTHVNDEEVESSASIYKAIESSRILRMTVIRGLEVLHLRIEPEEI</sequence>
<dbReference type="Pfam" id="PF13365">
    <property type="entry name" value="Trypsin_2"/>
    <property type="match status" value="1"/>
</dbReference>
<evidence type="ECO:0000256" key="3">
    <source>
        <dbReference type="ARBA" id="ARBA00004375"/>
    </source>
</evidence>
<evidence type="ECO:0000256" key="12">
    <source>
        <dbReference type="ARBA" id="ARBA00022946"/>
    </source>
</evidence>
<evidence type="ECO:0000256" key="6">
    <source>
        <dbReference type="ARBA" id="ARBA00016929"/>
    </source>
</evidence>
<evidence type="ECO:0000313" key="21">
    <source>
        <dbReference type="Proteomes" id="UP000504631"/>
    </source>
</evidence>
<dbReference type="CTD" id="27429"/>
<evidence type="ECO:0000256" key="18">
    <source>
        <dbReference type="ARBA" id="ARBA00035606"/>
    </source>
</evidence>
<evidence type="ECO:0000256" key="1">
    <source>
        <dbReference type="ARBA" id="ARBA00001760"/>
    </source>
</evidence>
<keyword evidence="8 19" id="KW-0812">Transmembrane</keyword>
<dbReference type="AlphaFoldDB" id="A0A6J3LDU3"/>
<dbReference type="PRINTS" id="PR00834">
    <property type="entry name" value="PROTEASES2C"/>
</dbReference>
<dbReference type="SUPFAM" id="SSF50494">
    <property type="entry name" value="Trypsin-like serine proteases"/>
    <property type="match status" value="1"/>
</dbReference>
<dbReference type="Proteomes" id="UP000504631">
    <property type="component" value="Unplaced"/>
</dbReference>
<comment type="catalytic activity">
    <reaction evidence="1">
        <text>Cleavage of non-polar aliphatic amino-acids at the P1 position, with a preference for Val, Ile and Met. At the P2 and P3 positions, Arg is selected most strongly with a secondary preference for other hydrophilic residues.</text>
        <dbReference type="EC" id="3.4.21.108"/>
    </reaction>
</comment>
<dbReference type="PROSITE" id="PS50106">
    <property type="entry name" value="PDZ"/>
    <property type="match status" value="1"/>
</dbReference>
<dbReference type="GO" id="GO:0005758">
    <property type="term" value="C:mitochondrial intermembrane space"/>
    <property type="evidence" value="ECO:0007669"/>
    <property type="project" value="UniProtKB-SubCell"/>
</dbReference>